<feature type="transmembrane region" description="Helical" evidence="6">
    <location>
        <begin position="94"/>
        <end position="116"/>
    </location>
</feature>
<evidence type="ECO:0000256" key="5">
    <source>
        <dbReference type="ARBA" id="ARBA00023136"/>
    </source>
</evidence>
<organism evidence="7 8">
    <name type="scientific">Natranaerobius trueperi</name>
    <dbReference type="NCBI Taxonomy" id="759412"/>
    <lineage>
        <taxon>Bacteria</taxon>
        <taxon>Bacillati</taxon>
        <taxon>Bacillota</taxon>
        <taxon>Clostridia</taxon>
        <taxon>Natranaerobiales</taxon>
        <taxon>Natranaerobiaceae</taxon>
        <taxon>Natranaerobius</taxon>
    </lineage>
</organism>
<feature type="transmembrane region" description="Helical" evidence="6">
    <location>
        <begin position="223"/>
        <end position="248"/>
    </location>
</feature>
<reference evidence="7 8" key="1">
    <citation type="submission" date="2017-06" db="EMBL/GenBank/DDBJ databases">
        <title>Draft Genome Sequence of Natranaerobius trueperi halophilic, alkalithermophilic bacteria from soda lakes.</title>
        <authorList>
            <person name="Zhao B."/>
        </authorList>
    </citation>
    <scope>NUCLEOTIDE SEQUENCE [LARGE SCALE GENOMIC DNA]</scope>
    <source>
        <strain evidence="7 8">DSM 18760</strain>
    </source>
</reference>
<evidence type="ECO:0000313" key="7">
    <source>
        <dbReference type="EMBL" id="OWZ84777.1"/>
    </source>
</evidence>
<feature type="transmembrane region" description="Helical" evidence="6">
    <location>
        <begin position="136"/>
        <end position="158"/>
    </location>
</feature>
<dbReference type="Pfam" id="PF02653">
    <property type="entry name" value="BPD_transp_2"/>
    <property type="match status" value="1"/>
</dbReference>
<dbReference type="CDD" id="cd06580">
    <property type="entry name" value="TM_PBP1_transp_TpRbsC_like"/>
    <property type="match status" value="1"/>
</dbReference>
<dbReference type="RefSeq" id="WP_089022582.1">
    <property type="nucleotide sequence ID" value="NZ_NIQC01000002.1"/>
</dbReference>
<feature type="transmembrane region" description="Helical" evidence="6">
    <location>
        <begin position="38"/>
        <end position="59"/>
    </location>
</feature>
<name>A0A226C2Z2_9FIRM</name>
<dbReference type="PANTHER" id="PTHR43370:SF1">
    <property type="entry name" value="GUANOSINE ABC TRANSPORTER PERMEASE PROTEIN NUPQ"/>
    <property type="match status" value="1"/>
</dbReference>
<dbReference type="EMBL" id="NIQC01000002">
    <property type="protein sequence ID" value="OWZ84777.1"/>
    <property type="molecule type" value="Genomic_DNA"/>
</dbReference>
<dbReference type="GO" id="GO:0005886">
    <property type="term" value="C:plasma membrane"/>
    <property type="evidence" value="ECO:0007669"/>
    <property type="project" value="UniProtKB-SubCell"/>
</dbReference>
<dbReference type="GO" id="GO:0022857">
    <property type="term" value="F:transmembrane transporter activity"/>
    <property type="evidence" value="ECO:0007669"/>
    <property type="project" value="InterPro"/>
</dbReference>
<evidence type="ECO:0000256" key="2">
    <source>
        <dbReference type="ARBA" id="ARBA00022475"/>
    </source>
</evidence>
<comment type="caution">
    <text evidence="7">The sequence shown here is derived from an EMBL/GenBank/DDBJ whole genome shotgun (WGS) entry which is preliminary data.</text>
</comment>
<evidence type="ECO:0000256" key="3">
    <source>
        <dbReference type="ARBA" id="ARBA00022692"/>
    </source>
</evidence>
<evidence type="ECO:0000256" key="6">
    <source>
        <dbReference type="SAM" id="Phobius"/>
    </source>
</evidence>
<keyword evidence="3 6" id="KW-0812">Transmembrane</keyword>
<keyword evidence="8" id="KW-1185">Reference proteome</keyword>
<keyword evidence="2" id="KW-1003">Cell membrane</keyword>
<keyword evidence="5 6" id="KW-0472">Membrane</keyword>
<dbReference type="InterPro" id="IPR001851">
    <property type="entry name" value="ABC_transp_permease"/>
</dbReference>
<proteinExistence type="predicted"/>
<gene>
    <name evidence="7" type="ORF">CDO51_01795</name>
</gene>
<dbReference type="AlphaFoldDB" id="A0A226C2Z2"/>
<comment type="subcellular location">
    <subcellularLocation>
        <location evidence="1">Cell membrane</location>
        <topology evidence="1">Multi-pass membrane protein</topology>
    </subcellularLocation>
</comment>
<feature type="transmembrane region" description="Helical" evidence="6">
    <location>
        <begin position="12"/>
        <end position="31"/>
    </location>
</feature>
<dbReference type="Proteomes" id="UP000214588">
    <property type="component" value="Unassembled WGS sequence"/>
</dbReference>
<dbReference type="InterPro" id="IPR037294">
    <property type="entry name" value="ABC_BtuC-like"/>
</dbReference>
<accession>A0A226C2Z2</accession>
<keyword evidence="4 6" id="KW-1133">Transmembrane helix</keyword>
<dbReference type="Gene3D" id="1.10.3470.10">
    <property type="entry name" value="ABC transporter involved in vitamin B12 uptake, BtuC"/>
    <property type="match status" value="1"/>
</dbReference>
<evidence type="ECO:0000313" key="8">
    <source>
        <dbReference type="Proteomes" id="UP000214588"/>
    </source>
</evidence>
<evidence type="ECO:0000256" key="1">
    <source>
        <dbReference type="ARBA" id="ARBA00004651"/>
    </source>
</evidence>
<dbReference type="PANTHER" id="PTHR43370">
    <property type="entry name" value="SUGAR ABC TRANSPORTER INTEGRAL MEMBRANE PROTEIN-RELATED"/>
    <property type="match status" value="1"/>
</dbReference>
<dbReference type="OrthoDB" id="9792579at2"/>
<evidence type="ECO:0000256" key="4">
    <source>
        <dbReference type="ARBA" id="ARBA00022989"/>
    </source>
</evidence>
<feature type="transmembrane region" description="Helical" evidence="6">
    <location>
        <begin position="65"/>
        <end position="87"/>
    </location>
</feature>
<sequence>MEILAELFSLSVIFATLRFATPLILGALGGLISERSGVINIGLEGMMLFGAFAAVYGSGITSNPWMGLILGILAGMLLASIHALVSVKFKADQIISATGINIFATGITVFLLQVLFNTAGTSPRVPRLPAWQIMDFFPFRPITYFALILVPLVWIFLYKTPWGLRIRSIGEHPQAADTLGINVNRWRFICVVISGALAGMAGTHLSIGAGSAFVRDMSAGRGFIALAAMIFGKYNPFGALGAALLFGYSEALALRVDLPFIPDELFRAFPYVVTIIVLAGFIGKATPPKAIGKPYNKSGD</sequence>
<protein>
    <submittedName>
        <fullName evidence="7">Branched-chain amino acid ABC transporter permease</fullName>
    </submittedName>
</protein>
<feature type="transmembrane region" description="Helical" evidence="6">
    <location>
        <begin position="268"/>
        <end position="287"/>
    </location>
</feature>